<dbReference type="InterPro" id="IPR050863">
    <property type="entry name" value="CenT-Element_Derived"/>
</dbReference>
<dbReference type="GO" id="GO:0005634">
    <property type="term" value="C:nucleus"/>
    <property type="evidence" value="ECO:0007669"/>
    <property type="project" value="TreeGrafter"/>
</dbReference>
<proteinExistence type="predicted"/>
<keyword evidence="3" id="KW-1185">Reference proteome</keyword>
<dbReference type="AlphaFoldDB" id="A0A9N9BGK0"/>
<evidence type="ECO:0000259" key="1">
    <source>
        <dbReference type="Pfam" id="PF03184"/>
    </source>
</evidence>
<feature type="non-terminal residue" evidence="2">
    <location>
        <position position="1"/>
    </location>
</feature>
<dbReference type="PANTHER" id="PTHR19303">
    <property type="entry name" value="TRANSPOSON"/>
    <property type="match status" value="1"/>
</dbReference>
<name>A0A9N9BGK0_9GLOM</name>
<accession>A0A9N9BGK0</accession>
<feature type="domain" description="DDE-1" evidence="1">
    <location>
        <begin position="28"/>
        <end position="83"/>
    </location>
</feature>
<comment type="caution">
    <text evidence="2">The sequence shown here is derived from an EMBL/GenBank/DDBJ whole genome shotgun (WGS) entry which is preliminary data.</text>
</comment>
<dbReference type="OrthoDB" id="2440324at2759"/>
<organism evidence="2 3">
    <name type="scientific">Diversispora eburnea</name>
    <dbReference type="NCBI Taxonomy" id="1213867"/>
    <lineage>
        <taxon>Eukaryota</taxon>
        <taxon>Fungi</taxon>
        <taxon>Fungi incertae sedis</taxon>
        <taxon>Mucoromycota</taxon>
        <taxon>Glomeromycotina</taxon>
        <taxon>Glomeromycetes</taxon>
        <taxon>Diversisporales</taxon>
        <taxon>Diversisporaceae</taxon>
        <taxon>Diversispora</taxon>
    </lineage>
</organism>
<evidence type="ECO:0000313" key="3">
    <source>
        <dbReference type="Proteomes" id="UP000789706"/>
    </source>
</evidence>
<gene>
    <name evidence="2" type="ORF">DEBURN_LOCUS7726</name>
</gene>
<dbReference type="EMBL" id="CAJVPK010000989">
    <property type="protein sequence ID" value="CAG8563895.1"/>
    <property type="molecule type" value="Genomic_DNA"/>
</dbReference>
<dbReference type="InterPro" id="IPR004875">
    <property type="entry name" value="DDE_SF_endonuclease_dom"/>
</dbReference>
<dbReference type="PANTHER" id="PTHR19303:SF73">
    <property type="entry name" value="PROTEIN PDC2"/>
    <property type="match status" value="1"/>
</dbReference>
<evidence type="ECO:0000313" key="2">
    <source>
        <dbReference type="EMBL" id="CAG8563895.1"/>
    </source>
</evidence>
<dbReference type="GO" id="GO:0003677">
    <property type="term" value="F:DNA binding"/>
    <property type="evidence" value="ECO:0007669"/>
    <property type="project" value="TreeGrafter"/>
</dbReference>
<dbReference type="Pfam" id="PF03184">
    <property type="entry name" value="DDE_1"/>
    <property type="match status" value="1"/>
</dbReference>
<protein>
    <submittedName>
        <fullName evidence="2">638_t:CDS:1</fullName>
    </submittedName>
</protein>
<sequence length="83" mass="9683">IKKTGPFWKMEPSKSHAKEAIAGKKKNKQRVTVLLCSNLLGTIKIKPLVIHYYKTPRPLLRIKKEDLPVNYYWNNTAWMTTTI</sequence>
<dbReference type="Proteomes" id="UP000789706">
    <property type="component" value="Unassembled WGS sequence"/>
</dbReference>
<reference evidence="2" key="1">
    <citation type="submission" date="2021-06" db="EMBL/GenBank/DDBJ databases">
        <authorList>
            <person name="Kallberg Y."/>
            <person name="Tangrot J."/>
            <person name="Rosling A."/>
        </authorList>
    </citation>
    <scope>NUCLEOTIDE SEQUENCE</scope>
    <source>
        <strain evidence="2">AZ414A</strain>
    </source>
</reference>